<dbReference type="EMBL" id="PTIX01000009">
    <property type="protein sequence ID" value="PPK66862.1"/>
    <property type="molecule type" value="Genomic_DNA"/>
</dbReference>
<gene>
    <name evidence="1" type="ORF">CLV40_109247</name>
</gene>
<evidence type="ECO:0000313" key="1">
    <source>
        <dbReference type="EMBL" id="PPK66862.1"/>
    </source>
</evidence>
<evidence type="ECO:0000313" key="2">
    <source>
        <dbReference type="Proteomes" id="UP000239203"/>
    </source>
</evidence>
<dbReference type="AlphaFoldDB" id="A0A2S6GNP5"/>
<reference evidence="1 2" key="1">
    <citation type="submission" date="2018-02" db="EMBL/GenBank/DDBJ databases">
        <title>Genomic Encyclopedia of Archaeal and Bacterial Type Strains, Phase II (KMG-II): from individual species to whole genera.</title>
        <authorList>
            <person name="Goeker M."/>
        </authorList>
    </citation>
    <scope>NUCLEOTIDE SEQUENCE [LARGE SCALE GENOMIC DNA]</scope>
    <source>
        <strain evidence="1 2">YU 961-1</strain>
    </source>
</reference>
<name>A0A2S6GNP5_9PSEU</name>
<sequence>MKPTRDPRGEVCWGTSATYGGRAHVVLMSRAAGLCGLPVDTRHRDRPPARTVCPECAIAYVAAVFPTGATAPDLRHEVRLRA</sequence>
<keyword evidence="2" id="KW-1185">Reference proteome</keyword>
<proteinExistence type="predicted"/>
<dbReference type="Proteomes" id="UP000239203">
    <property type="component" value="Unassembled WGS sequence"/>
</dbReference>
<accession>A0A2S6GNP5</accession>
<protein>
    <submittedName>
        <fullName evidence="1">Uncharacterized protein</fullName>
    </submittedName>
</protein>
<comment type="caution">
    <text evidence="1">The sequence shown here is derived from an EMBL/GenBank/DDBJ whole genome shotgun (WGS) entry which is preliminary data.</text>
</comment>
<organism evidence="1 2">
    <name type="scientific">Actinokineospora auranticolor</name>
    <dbReference type="NCBI Taxonomy" id="155976"/>
    <lineage>
        <taxon>Bacteria</taxon>
        <taxon>Bacillati</taxon>
        <taxon>Actinomycetota</taxon>
        <taxon>Actinomycetes</taxon>
        <taxon>Pseudonocardiales</taxon>
        <taxon>Pseudonocardiaceae</taxon>
        <taxon>Actinokineospora</taxon>
    </lineage>
</organism>